<evidence type="ECO:0000256" key="1">
    <source>
        <dbReference type="ARBA" id="ARBA00004141"/>
    </source>
</evidence>
<dbReference type="PIRSF" id="PIRSF006648">
    <property type="entry name" value="DrrB"/>
    <property type="match status" value="1"/>
</dbReference>
<keyword evidence="3 5" id="KW-1133">Transmembrane helix</keyword>
<feature type="transmembrane region" description="Helical" evidence="5">
    <location>
        <begin position="174"/>
        <end position="193"/>
    </location>
</feature>
<feature type="domain" description="ABC transmembrane type-2" evidence="6">
    <location>
        <begin position="24"/>
        <end position="249"/>
    </location>
</feature>
<evidence type="ECO:0000256" key="4">
    <source>
        <dbReference type="ARBA" id="ARBA00023136"/>
    </source>
</evidence>
<dbReference type="PANTHER" id="PTHR43229">
    <property type="entry name" value="NODULATION PROTEIN J"/>
    <property type="match status" value="1"/>
</dbReference>
<dbReference type="GO" id="GO:0043190">
    <property type="term" value="C:ATP-binding cassette (ABC) transporter complex"/>
    <property type="evidence" value="ECO:0007669"/>
    <property type="project" value="InterPro"/>
</dbReference>
<gene>
    <name evidence="7" type="ORF">HMPREF3186_01337</name>
</gene>
<sequence>MKNVMKNFWATSYIEYKAIENNKQIIYTQLMVPILYFVFFGFGIGNSFSSLAFKGENVSYIEYIFVGIIGVILNSQMNQSVYRVNLDKKWGLLAYKRIKGTSAISYFLGKLVFPLGITIVQVLLIYFLSFFLGIKIQIVPFLKVLIIVIISLVFWFSLGVIISLGTVSYRTRDLILGTLLLPIIFAAPTFYSLDNSKVLYYISKLNPLTYQLTSMRTVIFDMDLDINTYVTIFLSLIMFVLAISVIIRSELLGDER</sequence>
<dbReference type="GO" id="GO:0140359">
    <property type="term" value="F:ABC-type transporter activity"/>
    <property type="evidence" value="ECO:0007669"/>
    <property type="project" value="InterPro"/>
</dbReference>
<comment type="caution">
    <text evidence="7">The sequence shown here is derived from an EMBL/GenBank/DDBJ whole genome shotgun (WGS) entry which is preliminary data.</text>
</comment>
<accession>A0A133ZTT9</accession>
<comment type="similarity">
    <text evidence="5">Belongs to the ABC-2 integral membrane protein family.</text>
</comment>
<feature type="transmembrane region" description="Helical" evidence="5">
    <location>
        <begin position="25"/>
        <end position="48"/>
    </location>
</feature>
<dbReference type="InterPro" id="IPR047817">
    <property type="entry name" value="ABC2_TM_bact-type"/>
</dbReference>
<protein>
    <recommendedName>
        <fullName evidence="5">Transport permease protein</fullName>
    </recommendedName>
</protein>
<name>A0A133ZTT9_9BACL</name>
<evidence type="ECO:0000256" key="5">
    <source>
        <dbReference type="RuleBase" id="RU361157"/>
    </source>
</evidence>
<dbReference type="Proteomes" id="UP000070355">
    <property type="component" value="Unassembled WGS sequence"/>
</dbReference>
<dbReference type="PATRIC" id="fig|1379.3.peg.1318"/>
<keyword evidence="4 5" id="KW-0472">Membrane</keyword>
<dbReference type="PROSITE" id="PS51012">
    <property type="entry name" value="ABC_TM2"/>
    <property type="match status" value="1"/>
</dbReference>
<dbReference type="PANTHER" id="PTHR43229:SF3">
    <property type="entry name" value="ABC-TYPE MULTIDRUG TRANSPORT SYSTEM, PERMEASE COMPONENT"/>
    <property type="match status" value="1"/>
</dbReference>
<dbReference type="InterPro" id="IPR000412">
    <property type="entry name" value="ABC_2_transport"/>
</dbReference>
<dbReference type="AlphaFoldDB" id="A0A133ZTT9"/>
<feature type="transmembrane region" description="Helical" evidence="5">
    <location>
        <begin position="103"/>
        <end position="132"/>
    </location>
</feature>
<evidence type="ECO:0000256" key="3">
    <source>
        <dbReference type="ARBA" id="ARBA00022989"/>
    </source>
</evidence>
<keyword evidence="5" id="KW-0813">Transport</keyword>
<proteinExistence type="inferred from homology"/>
<dbReference type="InterPro" id="IPR013525">
    <property type="entry name" value="ABC2_TM"/>
</dbReference>
<evidence type="ECO:0000313" key="7">
    <source>
        <dbReference type="EMBL" id="KXB58841.1"/>
    </source>
</evidence>
<evidence type="ECO:0000313" key="8">
    <source>
        <dbReference type="Proteomes" id="UP000070355"/>
    </source>
</evidence>
<feature type="transmembrane region" description="Helical" evidence="5">
    <location>
        <begin position="60"/>
        <end position="82"/>
    </location>
</feature>
<keyword evidence="2 5" id="KW-0812">Transmembrane</keyword>
<dbReference type="RefSeq" id="WP_060914447.1">
    <property type="nucleotide sequence ID" value="NZ_KQ959974.1"/>
</dbReference>
<organism evidence="7 8">
    <name type="scientific">Gemella haemolysans</name>
    <dbReference type="NCBI Taxonomy" id="1379"/>
    <lineage>
        <taxon>Bacteria</taxon>
        <taxon>Bacillati</taxon>
        <taxon>Bacillota</taxon>
        <taxon>Bacilli</taxon>
        <taxon>Bacillales</taxon>
        <taxon>Gemellaceae</taxon>
        <taxon>Gemella</taxon>
    </lineage>
</organism>
<reference evidence="8" key="1">
    <citation type="submission" date="2016-01" db="EMBL/GenBank/DDBJ databases">
        <authorList>
            <person name="Mitreva M."/>
            <person name="Pepin K.H."/>
            <person name="Mihindukulasuriya K.A."/>
            <person name="Fulton R."/>
            <person name="Fronick C."/>
            <person name="O'Laughlin M."/>
            <person name="Miner T."/>
            <person name="Herter B."/>
            <person name="Rosa B.A."/>
            <person name="Cordes M."/>
            <person name="Tomlinson C."/>
            <person name="Wollam A."/>
            <person name="Palsikar V.B."/>
            <person name="Mardis E.R."/>
            <person name="Wilson R.K."/>
        </authorList>
    </citation>
    <scope>NUCLEOTIDE SEQUENCE [LARGE SCALE GENOMIC DNA]</scope>
    <source>
        <strain evidence="8">DNF01167</strain>
    </source>
</reference>
<dbReference type="OrthoDB" id="670210at2"/>
<keyword evidence="5" id="KW-1003">Cell membrane</keyword>
<comment type="subcellular location">
    <subcellularLocation>
        <location evidence="5">Cell membrane</location>
        <topology evidence="5">Multi-pass membrane protein</topology>
    </subcellularLocation>
    <subcellularLocation>
        <location evidence="1">Membrane</location>
        <topology evidence="1">Multi-pass membrane protein</topology>
    </subcellularLocation>
</comment>
<dbReference type="EMBL" id="LSDC01000087">
    <property type="protein sequence ID" value="KXB58841.1"/>
    <property type="molecule type" value="Genomic_DNA"/>
</dbReference>
<evidence type="ECO:0000256" key="2">
    <source>
        <dbReference type="ARBA" id="ARBA00022692"/>
    </source>
</evidence>
<dbReference type="InterPro" id="IPR051784">
    <property type="entry name" value="Nod_factor_ABC_transporter"/>
</dbReference>
<feature type="transmembrane region" description="Helical" evidence="5">
    <location>
        <begin position="144"/>
        <end position="167"/>
    </location>
</feature>
<dbReference type="STRING" id="1379.HMPREF3186_01337"/>
<feature type="transmembrane region" description="Helical" evidence="5">
    <location>
        <begin position="226"/>
        <end position="247"/>
    </location>
</feature>
<dbReference type="Pfam" id="PF01061">
    <property type="entry name" value="ABC2_membrane"/>
    <property type="match status" value="1"/>
</dbReference>
<evidence type="ECO:0000259" key="6">
    <source>
        <dbReference type="PROSITE" id="PS51012"/>
    </source>
</evidence>